<evidence type="ECO:0000256" key="7">
    <source>
        <dbReference type="ARBA" id="ARBA00023204"/>
    </source>
</evidence>
<evidence type="ECO:0000313" key="9">
    <source>
        <dbReference type="EMBL" id="CAK9256544.1"/>
    </source>
</evidence>
<evidence type="ECO:0000256" key="5">
    <source>
        <dbReference type="ARBA" id="ARBA00022763"/>
    </source>
</evidence>
<keyword evidence="10" id="KW-1185">Reference proteome</keyword>
<evidence type="ECO:0000256" key="3">
    <source>
        <dbReference type="ARBA" id="ARBA00009232"/>
    </source>
</evidence>
<dbReference type="SUPFAM" id="SSF50486">
    <property type="entry name" value="FMT C-terminal domain-like"/>
    <property type="match status" value="1"/>
</dbReference>
<gene>
    <name evidence="9" type="ORF">CSSPJE1EN1_LOCUS2022</name>
</gene>
<evidence type="ECO:0000256" key="2">
    <source>
        <dbReference type="ARBA" id="ARBA00002421"/>
    </source>
</evidence>
<dbReference type="InterPro" id="IPR011034">
    <property type="entry name" value="Formyl_transferase-like_C_sf"/>
</dbReference>
<dbReference type="NCBIfam" id="TIGR00567">
    <property type="entry name" value="3mg"/>
    <property type="match status" value="1"/>
</dbReference>
<dbReference type="PANTHER" id="PTHR10429">
    <property type="entry name" value="DNA-3-METHYLADENINE GLYCOSYLASE"/>
    <property type="match status" value="1"/>
</dbReference>
<evidence type="ECO:0000256" key="1">
    <source>
        <dbReference type="ARBA" id="ARBA00000086"/>
    </source>
</evidence>
<dbReference type="HAMAP" id="MF_00527">
    <property type="entry name" value="3MGH"/>
    <property type="match status" value="1"/>
</dbReference>
<reference evidence="9 10" key="1">
    <citation type="submission" date="2024-02" db="EMBL/GenBank/DDBJ databases">
        <authorList>
            <consortium name="ELIXIR-Norway"/>
            <consortium name="Elixir Norway"/>
        </authorList>
    </citation>
    <scope>NUCLEOTIDE SEQUENCE [LARGE SCALE GENOMIC DNA]</scope>
</reference>
<evidence type="ECO:0000256" key="4">
    <source>
        <dbReference type="ARBA" id="ARBA00012000"/>
    </source>
</evidence>
<protein>
    <recommendedName>
        <fullName evidence="4">DNA-3-methyladenine glycosylase II</fullName>
        <ecNumber evidence="4">3.2.2.21</ecNumber>
    </recommendedName>
    <alternativeName>
        <fullName evidence="8">3-methyladenine DNA glycosidase</fullName>
    </alternativeName>
</protein>
<dbReference type="EMBL" id="OZ020096">
    <property type="protein sequence ID" value="CAK9256544.1"/>
    <property type="molecule type" value="Genomic_DNA"/>
</dbReference>
<keyword evidence="7" id="KW-0234">DNA repair</keyword>
<proteinExistence type="inferred from homology"/>
<dbReference type="InterPro" id="IPR003180">
    <property type="entry name" value="MPG"/>
</dbReference>
<evidence type="ECO:0000313" key="10">
    <source>
        <dbReference type="Proteomes" id="UP001497444"/>
    </source>
</evidence>
<dbReference type="CDD" id="cd00540">
    <property type="entry name" value="AAG"/>
    <property type="match status" value="1"/>
</dbReference>
<dbReference type="InterPro" id="IPR036995">
    <property type="entry name" value="MPG_sf"/>
</dbReference>
<evidence type="ECO:0000256" key="8">
    <source>
        <dbReference type="ARBA" id="ARBA00033426"/>
    </source>
</evidence>
<name>A0ABP0VQD5_9BRYO</name>
<keyword evidence="5" id="KW-0227">DNA damage</keyword>
<dbReference type="Proteomes" id="UP001497444">
    <property type="component" value="Chromosome 1"/>
</dbReference>
<comment type="catalytic activity">
    <reaction evidence="1">
        <text>Hydrolysis of alkylated DNA, releasing 3-methyladenine, 3-methylguanine, 7-methylguanine and 7-methyladenine.</text>
        <dbReference type="EC" id="3.2.2.21"/>
    </reaction>
</comment>
<comment type="function">
    <text evidence="2">Hydrolysis of the deoxyribose N-glycosidic bond to excise 3-methyladenine, and 7-methylguanine from the damaged DNA polymer formed by alkylation lesions.</text>
</comment>
<dbReference type="Gene3D" id="3.10.300.10">
    <property type="entry name" value="Methylpurine-DNA glycosylase (MPG)"/>
    <property type="match status" value="1"/>
</dbReference>
<dbReference type="PANTHER" id="PTHR10429:SF0">
    <property type="entry name" value="DNA-3-METHYLADENINE GLYCOSYLASE"/>
    <property type="match status" value="1"/>
</dbReference>
<comment type="similarity">
    <text evidence="3">Belongs to the DNA glycosylase MPG family.</text>
</comment>
<organism evidence="9 10">
    <name type="scientific">Sphagnum jensenii</name>
    <dbReference type="NCBI Taxonomy" id="128206"/>
    <lineage>
        <taxon>Eukaryota</taxon>
        <taxon>Viridiplantae</taxon>
        <taxon>Streptophyta</taxon>
        <taxon>Embryophyta</taxon>
        <taxon>Bryophyta</taxon>
        <taxon>Sphagnophytina</taxon>
        <taxon>Sphagnopsida</taxon>
        <taxon>Sphagnales</taxon>
        <taxon>Sphagnaceae</taxon>
        <taxon>Sphagnum</taxon>
    </lineage>
</organism>
<dbReference type="EC" id="3.2.2.21" evidence="4"/>
<accession>A0ABP0VQD5</accession>
<dbReference type="Pfam" id="PF02245">
    <property type="entry name" value="Pur_DNA_glyco"/>
    <property type="match status" value="1"/>
</dbReference>
<keyword evidence="6" id="KW-0378">Hydrolase</keyword>
<sequence>MPLLLPEQTGGMHGACFMASSSSSSQIPRVITNRRSLVNAILSVESSAEIGEAAEGHEFQAPDRKQGSGFVEPLKKPVKMVNWETAFALSDSVRQKTRRKRSGADLIKEEGAKNSNFIIPANITTSFDKSHEEDAHRREIREKFKRLDTKFYQCDALKLAPRLLGKYLSKDDIILQITEVEAYRPGDTACHGRAGCTSRTAPMFKDGGVAYVYLCYGMHNMLNVVADKAGSGAAVLIRSCSPVVGLGMIQQRRKLTSVKPVLLTGPGKVGQALGLTSSEHSGTPLYEPGGLELLDGPKPKAILAGPRVGIDYAAPEDVAAPWRFAIAGTPWVTNRDTLEPVDLADL</sequence>
<evidence type="ECO:0000256" key="6">
    <source>
        <dbReference type="ARBA" id="ARBA00022801"/>
    </source>
</evidence>